<feature type="transmembrane region" description="Helical" evidence="6">
    <location>
        <begin position="242"/>
        <end position="264"/>
    </location>
</feature>
<feature type="transmembrane region" description="Helical" evidence="6">
    <location>
        <begin position="211"/>
        <end position="230"/>
    </location>
</feature>
<proteinExistence type="predicted"/>
<dbReference type="EMBL" id="BBSI01000033">
    <property type="protein sequence ID" value="GAM80966.1"/>
    <property type="molecule type" value="Genomic_DNA"/>
</dbReference>
<dbReference type="InterPro" id="IPR011701">
    <property type="entry name" value="MFS"/>
</dbReference>
<feature type="transmembrane region" description="Helical" evidence="6">
    <location>
        <begin position="182"/>
        <end position="205"/>
    </location>
</feature>
<feature type="transmembrane region" description="Helical" evidence="6">
    <location>
        <begin position="316"/>
        <end position="340"/>
    </location>
</feature>
<dbReference type="InterPro" id="IPR020846">
    <property type="entry name" value="MFS_dom"/>
</dbReference>
<dbReference type="PANTHER" id="PTHR42718:SF9">
    <property type="entry name" value="MAJOR FACILITATOR SUPERFAMILY MULTIDRUG TRANSPORTER MFSC"/>
    <property type="match status" value="1"/>
</dbReference>
<feature type="domain" description="Major facilitator superfamily (MFS) profile" evidence="7">
    <location>
        <begin position="57"/>
        <end position="510"/>
    </location>
</feature>
<dbReference type="GO" id="GO:0022857">
    <property type="term" value="F:transmembrane transporter activity"/>
    <property type="evidence" value="ECO:0007669"/>
    <property type="project" value="InterPro"/>
</dbReference>
<keyword evidence="5 6" id="KW-0472">Membrane</keyword>
<dbReference type="AlphaFoldDB" id="A0A0B8QQR4"/>
<comment type="caution">
    <text evidence="8">The sequence shown here is derived from an EMBL/GenBank/DDBJ whole genome shotgun (WGS) entry which is preliminary data.</text>
</comment>
<feature type="transmembrane region" description="Helical" evidence="6">
    <location>
        <begin position="276"/>
        <end position="296"/>
    </location>
</feature>
<feature type="transmembrane region" description="Helical" evidence="6">
    <location>
        <begin position="360"/>
        <end position="379"/>
    </location>
</feature>
<evidence type="ECO:0000259" key="7">
    <source>
        <dbReference type="PROSITE" id="PS50850"/>
    </source>
</evidence>
<sequence>MTFLNFAKSKIYNIIDSWGSFRFVKLKRVYPLKKGEKMGENTVPQKSSDNAGSIVALMVALLVAIFAFQLNASMLSPALVTMQTQLHTTASSIALTQTIFFTAAALFALFLPRLADLIGRKKVLIGMLTLTMIGCLISGFATNVGILMIGRILQGAAGPVVPLCLIIMHVKVRDEKRYAKLMAILTSINGGIAGVDALAGGWLVSHGGFRSVFFVMGITAALAILLVSFGTQESTAKDTPKMDWSGVILLVVAMGALLSAVNALQGSFGNLGLPNWLLASLLALLGLICFVGFWQVEKRVNHPMVPIHYLKQRRTWGLLITTLLTMTGVFAIMNGIIPALGQDGKFGLGLGADMVSLVTLTPYALAGLFFGPVSGFLAARFGFTKVLRVGLLTTIIGIGLAVVGVLQPSIWLLLLVSTFIGITYAGITNIMLNGLGIVLSPEDNPGYLPGLNAGMFNLGAGISFIILYAVPTLLHTSVGGSSSGYISGIVTGLILVIIAFFTSFLIPDSKNVK</sequence>
<dbReference type="GO" id="GO:0005886">
    <property type="term" value="C:plasma membrane"/>
    <property type="evidence" value="ECO:0007669"/>
    <property type="project" value="UniProtKB-SubCell"/>
</dbReference>
<dbReference type="InterPro" id="IPR036259">
    <property type="entry name" value="MFS_trans_sf"/>
</dbReference>
<evidence type="ECO:0000256" key="3">
    <source>
        <dbReference type="ARBA" id="ARBA00022692"/>
    </source>
</evidence>
<reference evidence="8 9" key="1">
    <citation type="submission" date="2015-01" db="EMBL/GenBank/DDBJ databases">
        <title>Lactococcus lactis subsp.lactis JCM 5805 whole genome shotgun sequence.</title>
        <authorList>
            <person name="Fujii T."/>
            <person name="Tomita Y."/>
            <person name="Ikushima S."/>
            <person name="Fujiwara D."/>
        </authorList>
    </citation>
    <scope>NUCLEOTIDE SEQUENCE [LARGE SCALE GENOMIC DNA]</scope>
    <source>
        <strain evidence="8 9">JCM 5805</strain>
    </source>
</reference>
<gene>
    <name evidence="8" type="ORF">JCM5805K_2083</name>
</gene>
<accession>A0A0B8QQR4</accession>
<feature type="transmembrane region" description="Helical" evidence="6">
    <location>
        <begin position="90"/>
        <end position="111"/>
    </location>
</feature>
<keyword evidence="4 6" id="KW-1133">Transmembrane helix</keyword>
<feature type="transmembrane region" description="Helical" evidence="6">
    <location>
        <begin position="451"/>
        <end position="470"/>
    </location>
</feature>
<dbReference type="Pfam" id="PF07690">
    <property type="entry name" value="MFS_1"/>
    <property type="match status" value="1"/>
</dbReference>
<evidence type="ECO:0000313" key="9">
    <source>
        <dbReference type="Proteomes" id="UP000031847"/>
    </source>
</evidence>
<evidence type="ECO:0000256" key="5">
    <source>
        <dbReference type="ARBA" id="ARBA00023136"/>
    </source>
</evidence>
<evidence type="ECO:0000313" key="8">
    <source>
        <dbReference type="EMBL" id="GAM80966.1"/>
    </source>
</evidence>
<dbReference type="Gene3D" id="1.20.1250.20">
    <property type="entry name" value="MFS general substrate transporter like domains"/>
    <property type="match status" value="2"/>
</dbReference>
<evidence type="ECO:0000256" key="6">
    <source>
        <dbReference type="SAM" id="Phobius"/>
    </source>
</evidence>
<dbReference type="PANTHER" id="PTHR42718">
    <property type="entry name" value="MAJOR FACILITATOR SUPERFAMILY MULTIDRUG TRANSPORTER MFSC"/>
    <property type="match status" value="1"/>
</dbReference>
<feature type="transmembrane region" description="Helical" evidence="6">
    <location>
        <begin position="152"/>
        <end position="170"/>
    </location>
</feature>
<feature type="transmembrane region" description="Helical" evidence="6">
    <location>
        <begin position="386"/>
        <end position="406"/>
    </location>
</feature>
<dbReference type="PROSITE" id="PS50850">
    <property type="entry name" value="MFS"/>
    <property type="match status" value="1"/>
</dbReference>
<organism evidence="8 9">
    <name type="scientific">Lactococcus lactis subsp. lactis</name>
    <name type="common">Streptococcus lactis</name>
    <dbReference type="NCBI Taxonomy" id="1360"/>
    <lineage>
        <taxon>Bacteria</taxon>
        <taxon>Bacillati</taxon>
        <taxon>Bacillota</taxon>
        <taxon>Bacilli</taxon>
        <taxon>Lactobacillales</taxon>
        <taxon>Streptococcaceae</taxon>
        <taxon>Lactococcus</taxon>
    </lineage>
</organism>
<feature type="transmembrane region" description="Helical" evidence="6">
    <location>
        <begin position="412"/>
        <end position="439"/>
    </location>
</feature>
<name>A0A0B8QQR4_LACLL</name>
<protein>
    <submittedName>
        <fullName evidence="8">Permeases of the major facilitator superfamily</fullName>
    </submittedName>
</protein>
<dbReference type="CDD" id="cd17504">
    <property type="entry name" value="MFS_MMR_MDR_like"/>
    <property type="match status" value="1"/>
</dbReference>
<keyword evidence="3 6" id="KW-0812">Transmembrane</keyword>
<feature type="transmembrane region" description="Helical" evidence="6">
    <location>
        <begin position="51"/>
        <end position="70"/>
    </location>
</feature>
<comment type="subcellular location">
    <subcellularLocation>
        <location evidence="1">Cell membrane</location>
        <topology evidence="1">Multi-pass membrane protein</topology>
    </subcellularLocation>
</comment>
<dbReference type="SUPFAM" id="SSF103473">
    <property type="entry name" value="MFS general substrate transporter"/>
    <property type="match status" value="1"/>
</dbReference>
<evidence type="ECO:0000256" key="1">
    <source>
        <dbReference type="ARBA" id="ARBA00004651"/>
    </source>
</evidence>
<dbReference type="Proteomes" id="UP000031847">
    <property type="component" value="Unassembled WGS sequence"/>
</dbReference>
<feature type="transmembrane region" description="Helical" evidence="6">
    <location>
        <begin position="482"/>
        <end position="506"/>
    </location>
</feature>
<evidence type="ECO:0000256" key="2">
    <source>
        <dbReference type="ARBA" id="ARBA00022448"/>
    </source>
</evidence>
<keyword evidence="2" id="KW-0813">Transport</keyword>
<feature type="transmembrane region" description="Helical" evidence="6">
    <location>
        <begin position="123"/>
        <end position="146"/>
    </location>
</feature>
<evidence type="ECO:0000256" key="4">
    <source>
        <dbReference type="ARBA" id="ARBA00022989"/>
    </source>
</evidence>